<proteinExistence type="predicted"/>
<accession>A0A2T5E550</accession>
<dbReference type="EMBL" id="PIGA01000045">
    <property type="protein sequence ID" value="PTP14455.1"/>
    <property type="molecule type" value="Genomic_DNA"/>
</dbReference>
<protein>
    <submittedName>
        <fullName evidence="1">Uncharacterized protein</fullName>
    </submittedName>
</protein>
<dbReference type="AlphaFoldDB" id="A0A2T5E550"/>
<organism evidence="1 2">
    <name type="scientific">Vibrio splendidus</name>
    <dbReference type="NCBI Taxonomy" id="29497"/>
    <lineage>
        <taxon>Bacteria</taxon>
        <taxon>Pseudomonadati</taxon>
        <taxon>Pseudomonadota</taxon>
        <taxon>Gammaproteobacteria</taxon>
        <taxon>Vibrionales</taxon>
        <taxon>Vibrionaceae</taxon>
        <taxon>Vibrio</taxon>
    </lineage>
</organism>
<dbReference type="Proteomes" id="UP000244080">
    <property type="component" value="Unassembled WGS sequence"/>
</dbReference>
<gene>
    <name evidence="1" type="ORF">CWO36_21220</name>
</gene>
<evidence type="ECO:0000313" key="2">
    <source>
        <dbReference type="Proteomes" id="UP000244080"/>
    </source>
</evidence>
<name>A0A2T5E550_VIBSP</name>
<comment type="caution">
    <text evidence="1">The sequence shown here is derived from an EMBL/GenBank/DDBJ whole genome shotgun (WGS) entry which is preliminary data.</text>
</comment>
<sequence>MSKFIEKYFSEAQPDEVLFQAVSTHNQMNDIIESFYYFVKTTASEPQRDTLKACAYAYPNAEEMLIQIKDLPKQQGIDILLARS</sequence>
<reference evidence="1 2" key="1">
    <citation type="submission" date="2017-11" db="EMBL/GenBank/DDBJ databases">
        <title>Population delineation of vibrios coincides with oyster pathogenicity.</title>
        <authorList>
            <person name="Bruto M."/>
            <person name="Labreuche Y."/>
            <person name="James A."/>
            <person name="Piel D."/>
            <person name="Chenivesse S."/>
            <person name="Petton B."/>
            <person name="Polz M.F."/>
            <person name="Le Roux F."/>
        </authorList>
    </citation>
    <scope>NUCLEOTIDE SEQUENCE [LARGE SCALE GENOMIC DNA]</scope>
    <source>
        <strain evidence="1 2">1F_55</strain>
    </source>
</reference>
<dbReference type="RefSeq" id="WP_017087565.1">
    <property type="nucleotide sequence ID" value="NZ_CAWNZY010000057.1"/>
</dbReference>
<evidence type="ECO:0000313" key="1">
    <source>
        <dbReference type="EMBL" id="PTP14455.1"/>
    </source>
</evidence>